<dbReference type="Pfam" id="PF01553">
    <property type="entry name" value="Acyltransferase"/>
    <property type="match status" value="1"/>
</dbReference>
<name>A0ABX0I5B6_9FLAO</name>
<gene>
    <name evidence="8" type="ORF">G4D72_09455</name>
</gene>
<keyword evidence="6" id="KW-0472">Membrane</keyword>
<keyword evidence="9" id="KW-1185">Reference proteome</keyword>
<evidence type="ECO:0000313" key="9">
    <source>
        <dbReference type="Proteomes" id="UP000800984"/>
    </source>
</evidence>
<evidence type="ECO:0000256" key="6">
    <source>
        <dbReference type="SAM" id="Phobius"/>
    </source>
</evidence>
<evidence type="ECO:0000313" key="8">
    <source>
        <dbReference type="EMBL" id="NHM02332.1"/>
    </source>
</evidence>
<comment type="pathway">
    <text evidence="1">Lipid metabolism.</text>
</comment>
<comment type="caution">
    <text evidence="8">The sequence shown here is derived from an EMBL/GenBank/DDBJ whole genome shotgun (WGS) entry which is preliminary data.</text>
</comment>
<dbReference type="CDD" id="cd07989">
    <property type="entry name" value="LPLAT_AGPAT-like"/>
    <property type="match status" value="1"/>
</dbReference>
<accession>A0ABX0I5B6</accession>
<dbReference type="InterPro" id="IPR002123">
    <property type="entry name" value="Plipid/glycerol_acylTrfase"/>
</dbReference>
<dbReference type="EMBL" id="JAAJBT010000005">
    <property type="protein sequence ID" value="NHM02332.1"/>
    <property type="molecule type" value="Genomic_DNA"/>
</dbReference>
<evidence type="ECO:0000259" key="7">
    <source>
        <dbReference type="SMART" id="SM00563"/>
    </source>
</evidence>
<feature type="transmembrane region" description="Helical" evidence="6">
    <location>
        <begin position="12"/>
        <end position="35"/>
    </location>
</feature>
<sequence>MEKIISYPLSILYAIVFLFWLLIFHPIQLVCYHLLGYNAHRLSVAYLNMFLLRTSHILGTSYKIEGREKLPTNQPLVLVCNHQSMHDIIPIIWFLRKVHPKFISKKELGKGIPSVSLNLRIGGSALIDRNDGKQALAAIKKVGEYINSNNFSVVIFPEGTRSKTGKPKEFAINGLKMLYKFAPDSYFVPISINNSWKMNKFGSFPVGLGTQITFQIHEPLKVSDYSFEEIFEKTEHTIKSYIK</sequence>
<dbReference type="SUPFAM" id="SSF69593">
    <property type="entry name" value="Glycerol-3-phosphate (1)-acyltransferase"/>
    <property type="match status" value="1"/>
</dbReference>
<keyword evidence="6" id="KW-0812">Transmembrane</keyword>
<protein>
    <submittedName>
        <fullName evidence="8">1-acyl-sn-glycerol-3-phosphate acyltransferase</fullName>
    </submittedName>
</protein>
<evidence type="ECO:0000256" key="4">
    <source>
        <dbReference type="ARBA" id="ARBA00023098"/>
    </source>
</evidence>
<evidence type="ECO:0000256" key="2">
    <source>
        <dbReference type="ARBA" id="ARBA00022516"/>
    </source>
</evidence>
<keyword evidence="2" id="KW-0444">Lipid biosynthesis</keyword>
<keyword evidence="5 8" id="KW-0012">Acyltransferase</keyword>
<dbReference type="SMART" id="SM00563">
    <property type="entry name" value="PlsC"/>
    <property type="match status" value="1"/>
</dbReference>
<dbReference type="PANTHER" id="PTHR10434:SF64">
    <property type="entry name" value="1-ACYL-SN-GLYCEROL-3-PHOSPHATE ACYLTRANSFERASE-RELATED"/>
    <property type="match status" value="1"/>
</dbReference>
<dbReference type="GO" id="GO:0016746">
    <property type="term" value="F:acyltransferase activity"/>
    <property type="evidence" value="ECO:0007669"/>
    <property type="project" value="UniProtKB-KW"/>
</dbReference>
<dbReference type="Proteomes" id="UP000800984">
    <property type="component" value="Unassembled WGS sequence"/>
</dbReference>
<keyword evidence="4" id="KW-0443">Lipid metabolism</keyword>
<dbReference type="PANTHER" id="PTHR10434">
    <property type="entry name" value="1-ACYL-SN-GLYCEROL-3-PHOSPHATE ACYLTRANSFERASE"/>
    <property type="match status" value="1"/>
</dbReference>
<organism evidence="8 9">
    <name type="scientific">Flavobacterium difficile</name>
    <dbReference type="NCBI Taxonomy" id="2709659"/>
    <lineage>
        <taxon>Bacteria</taxon>
        <taxon>Pseudomonadati</taxon>
        <taxon>Bacteroidota</taxon>
        <taxon>Flavobacteriia</taxon>
        <taxon>Flavobacteriales</taxon>
        <taxon>Flavobacteriaceae</taxon>
        <taxon>Flavobacterium</taxon>
    </lineage>
</organism>
<evidence type="ECO:0000256" key="1">
    <source>
        <dbReference type="ARBA" id="ARBA00005189"/>
    </source>
</evidence>
<proteinExistence type="predicted"/>
<keyword evidence="3" id="KW-0808">Transferase</keyword>
<feature type="domain" description="Phospholipid/glycerol acyltransferase" evidence="7">
    <location>
        <begin position="76"/>
        <end position="195"/>
    </location>
</feature>
<evidence type="ECO:0000256" key="3">
    <source>
        <dbReference type="ARBA" id="ARBA00022679"/>
    </source>
</evidence>
<reference evidence="8 9" key="1">
    <citation type="submission" date="2020-02" db="EMBL/GenBank/DDBJ databases">
        <authorList>
            <person name="Chen W.-M."/>
        </authorList>
    </citation>
    <scope>NUCLEOTIDE SEQUENCE [LARGE SCALE GENOMIC DNA]</scope>
    <source>
        <strain evidence="8 9">KDG-16</strain>
    </source>
</reference>
<evidence type="ECO:0000256" key="5">
    <source>
        <dbReference type="ARBA" id="ARBA00023315"/>
    </source>
</evidence>
<dbReference type="RefSeq" id="WP_166077441.1">
    <property type="nucleotide sequence ID" value="NZ_JAAJBT010000005.1"/>
</dbReference>
<keyword evidence="6" id="KW-1133">Transmembrane helix</keyword>